<dbReference type="NCBIfam" id="NF004616">
    <property type="entry name" value="PRK05950.1"/>
    <property type="match status" value="1"/>
</dbReference>
<dbReference type="EC" id="1.3.5.1" evidence="5"/>
<dbReference type="Proteomes" id="UP000199556">
    <property type="component" value="Unassembled WGS sequence"/>
</dbReference>
<dbReference type="InterPro" id="IPR004489">
    <property type="entry name" value="Succ_DH/fum_Rdtase_Fe-S"/>
</dbReference>
<dbReference type="EMBL" id="FOUO01000017">
    <property type="protein sequence ID" value="SFM64089.1"/>
    <property type="molecule type" value="Genomic_DNA"/>
</dbReference>
<reference evidence="18 19" key="1">
    <citation type="submission" date="2016-10" db="EMBL/GenBank/DDBJ databases">
        <authorList>
            <person name="de Groot N.N."/>
        </authorList>
    </citation>
    <scope>NUCLEOTIDE SEQUENCE [LARGE SCALE GENOMIC DNA]</scope>
    <source>
        <strain evidence="18 19">DSM 4180</strain>
    </source>
</reference>
<evidence type="ECO:0000256" key="9">
    <source>
        <dbReference type="ARBA" id="ARBA00022714"/>
    </source>
</evidence>
<keyword evidence="7" id="KW-0004">4Fe-4S</keyword>
<keyword evidence="13" id="KW-0411">Iron-sulfur</keyword>
<evidence type="ECO:0000256" key="1">
    <source>
        <dbReference type="ARBA" id="ARBA00001927"/>
    </source>
</evidence>
<dbReference type="InterPro" id="IPR009051">
    <property type="entry name" value="Helical_ferredxn"/>
</dbReference>
<evidence type="ECO:0000256" key="3">
    <source>
        <dbReference type="ARBA" id="ARBA00004894"/>
    </source>
</evidence>
<dbReference type="Gene3D" id="1.10.1060.10">
    <property type="entry name" value="Alpha-helical ferredoxin"/>
    <property type="match status" value="1"/>
</dbReference>
<comment type="cofactor">
    <cofactor evidence="2">
        <name>[4Fe-4S] cluster</name>
        <dbReference type="ChEBI" id="CHEBI:49883"/>
    </cofactor>
</comment>
<dbReference type="InterPro" id="IPR050573">
    <property type="entry name" value="SDH/FRD_Iron-Sulfur"/>
</dbReference>
<dbReference type="InterPro" id="IPR012675">
    <property type="entry name" value="Beta-grasp_dom_sf"/>
</dbReference>
<evidence type="ECO:0000256" key="8">
    <source>
        <dbReference type="ARBA" id="ARBA00022532"/>
    </source>
</evidence>
<comment type="subunit">
    <text evidence="16">Part of an enzyme complex containing three subunits: a flavoprotein (frdA), an iron-sulfur protein (frdB), and diheme cytochrome b (frdC).</text>
</comment>
<accession>A0A1I4SI13</accession>
<dbReference type="PROSITE" id="PS00198">
    <property type="entry name" value="4FE4S_FER_1"/>
    <property type="match status" value="1"/>
</dbReference>
<dbReference type="PROSITE" id="PS51379">
    <property type="entry name" value="4FE4S_FER_2"/>
    <property type="match status" value="1"/>
</dbReference>
<comment type="cofactor">
    <cofactor evidence="15">
        <name>[2Fe-2S] cluster</name>
        <dbReference type="ChEBI" id="CHEBI:190135"/>
    </cofactor>
</comment>
<dbReference type="CDD" id="cd00207">
    <property type="entry name" value="fer2"/>
    <property type="match status" value="1"/>
</dbReference>
<dbReference type="NCBIfam" id="TIGR00384">
    <property type="entry name" value="dhsB"/>
    <property type="match status" value="1"/>
</dbReference>
<evidence type="ECO:0000256" key="13">
    <source>
        <dbReference type="ARBA" id="ARBA00023014"/>
    </source>
</evidence>
<evidence type="ECO:0000256" key="6">
    <source>
        <dbReference type="ARBA" id="ARBA00022131"/>
    </source>
</evidence>
<proteinExistence type="inferred from homology"/>
<dbReference type="AlphaFoldDB" id="A0A1I4SI13"/>
<keyword evidence="8" id="KW-0816">Tricarboxylic acid cycle</keyword>
<keyword evidence="9" id="KW-0001">2Fe-2S</keyword>
<evidence type="ECO:0000256" key="16">
    <source>
        <dbReference type="ARBA" id="ARBA00066269"/>
    </source>
</evidence>
<name>A0A1I4SI13_ECTMO</name>
<keyword evidence="19" id="KW-1185">Reference proteome</keyword>
<evidence type="ECO:0000256" key="11">
    <source>
        <dbReference type="ARBA" id="ARBA00023002"/>
    </source>
</evidence>
<evidence type="ECO:0000313" key="19">
    <source>
        <dbReference type="Proteomes" id="UP000199556"/>
    </source>
</evidence>
<dbReference type="FunFam" id="1.10.1060.10:FF:000003">
    <property type="entry name" value="Succinate dehydrogenase iron-sulfur subunit"/>
    <property type="match status" value="1"/>
</dbReference>
<dbReference type="SUPFAM" id="SSF46548">
    <property type="entry name" value="alpha-helical ferredoxin"/>
    <property type="match status" value="1"/>
</dbReference>
<dbReference type="GO" id="GO:0009055">
    <property type="term" value="F:electron transfer activity"/>
    <property type="evidence" value="ECO:0007669"/>
    <property type="project" value="InterPro"/>
</dbReference>
<keyword evidence="10" id="KW-0479">Metal-binding</keyword>
<evidence type="ECO:0000256" key="14">
    <source>
        <dbReference type="ARBA" id="ARBA00023291"/>
    </source>
</evidence>
<evidence type="ECO:0000256" key="2">
    <source>
        <dbReference type="ARBA" id="ARBA00001966"/>
    </source>
</evidence>
<dbReference type="InterPro" id="IPR006058">
    <property type="entry name" value="2Fe2S_fd_BS"/>
</dbReference>
<dbReference type="Pfam" id="PF13183">
    <property type="entry name" value="Fer4_8"/>
    <property type="match status" value="1"/>
</dbReference>
<dbReference type="InterPro" id="IPR017900">
    <property type="entry name" value="4Fe4S_Fe_S_CS"/>
</dbReference>
<keyword evidence="12" id="KW-0408">Iron</keyword>
<dbReference type="GO" id="GO:0051537">
    <property type="term" value="F:2 iron, 2 sulfur cluster binding"/>
    <property type="evidence" value="ECO:0007669"/>
    <property type="project" value="UniProtKB-KW"/>
</dbReference>
<dbReference type="PANTHER" id="PTHR11921:SF29">
    <property type="entry name" value="SUCCINATE DEHYDROGENASE [UBIQUINONE] IRON-SULFUR SUBUNIT, MITOCHONDRIAL"/>
    <property type="match status" value="1"/>
</dbReference>
<dbReference type="SUPFAM" id="SSF54292">
    <property type="entry name" value="2Fe-2S ferredoxin-like"/>
    <property type="match status" value="1"/>
</dbReference>
<feature type="domain" description="4Fe-4S ferredoxin-type" evidence="17">
    <location>
        <begin position="142"/>
        <end position="171"/>
    </location>
</feature>
<dbReference type="GO" id="GO:0008177">
    <property type="term" value="F:succinate dehydrogenase (quinone) activity"/>
    <property type="evidence" value="ECO:0007669"/>
    <property type="project" value="UniProtKB-EC"/>
</dbReference>
<dbReference type="GO" id="GO:0051538">
    <property type="term" value="F:3 iron, 4 sulfur cluster binding"/>
    <property type="evidence" value="ECO:0007669"/>
    <property type="project" value="UniProtKB-KW"/>
</dbReference>
<protein>
    <recommendedName>
        <fullName evidence="6">Succinate dehydrogenase iron-sulfur subunit</fullName>
        <ecNumber evidence="5">1.3.5.1</ecNumber>
    </recommendedName>
</protein>
<dbReference type="Pfam" id="PF13085">
    <property type="entry name" value="Fer2_3"/>
    <property type="match status" value="1"/>
</dbReference>
<dbReference type="InterPro" id="IPR025192">
    <property type="entry name" value="Succ_DH/fum_Rdtase_N"/>
</dbReference>
<keyword evidence="14" id="KW-0003">3Fe-4S</keyword>
<evidence type="ECO:0000256" key="7">
    <source>
        <dbReference type="ARBA" id="ARBA00022485"/>
    </source>
</evidence>
<dbReference type="STRING" id="195064.SAMN05421721_11715"/>
<evidence type="ECO:0000256" key="12">
    <source>
        <dbReference type="ARBA" id="ARBA00023004"/>
    </source>
</evidence>
<comment type="pathway">
    <text evidence="3">Carbohydrate metabolism; tricarboxylic acid cycle; fumarate from succinate (bacterial route): step 1/1.</text>
</comment>
<evidence type="ECO:0000256" key="15">
    <source>
        <dbReference type="ARBA" id="ARBA00034078"/>
    </source>
</evidence>
<dbReference type="GO" id="GO:0051539">
    <property type="term" value="F:4 iron, 4 sulfur cluster binding"/>
    <property type="evidence" value="ECO:0007669"/>
    <property type="project" value="UniProtKB-KW"/>
</dbReference>
<dbReference type="RefSeq" id="WP_090486919.1">
    <property type="nucleotide sequence ID" value="NZ_FOUO01000017.1"/>
</dbReference>
<dbReference type="GO" id="GO:0022904">
    <property type="term" value="P:respiratory electron transport chain"/>
    <property type="evidence" value="ECO:0007669"/>
    <property type="project" value="TreeGrafter"/>
</dbReference>
<dbReference type="InterPro" id="IPR017896">
    <property type="entry name" value="4Fe4S_Fe-S-bd"/>
</dbReference>
<comment type="cofactor">
    <cofactor evidence="1">
        <name>[3Fe-4S] cluster</name>
        <dbReference type="ChEBI" id="CHEBI:21137"/>
    </cofactor>
</comment>
<gene>
    <name evidence="18" type="ORF">SAMN05421721_11715</name>
</gene>
<comment type="similarity">
    <text evidence="4">Belongs to the succinate dehydrogenase/fumarate reductase iron-sulfur protein family.</text>
</comment>
<dbReference type="InterPro" id="IPR001041">
    <property type="entry name" value="2Fe-2S_ferredoxin-type"/>
</dbReference>
<keyword evidence="11" id="KW-0560">Oxidoreductase</keyword>
<sequence length="251" mass="28156">MSDPRIIVMECLRYHPERDTEPYHQRFEVPFTPEMSVLEGLQYIKDHLDGSLTFRWSCRMAVCGNCGCMVNGEPVLSCQTFLRDYHPECVRVEPLDHFPIQRDLAVDPADFLDKLQQVAPYLIPAQDRIPEDGPYRQTPEQMQDYLDTSACINCLLCYAACPQYGLKADFLGPAVLALAHRYNADSRDAGRARRMEVMNGDAGVWGCTLVGRCSEVCPKGVDPAGAINRNKPAAALDTLRRLLQSGRTCTP</sequence>
<dbReference type="GO" id="GO:0046872">
    <property type="term" value="F:metal ion binding"/>
    <property type="evidence" value="ECO:0007669"/>
    <property type="project" value="UniProtKB-KW"/>
</dbReference>
<evidence type="ECO:0000313" key="18">
    <source>
        <dbReference type="EMBL" id="SFM64089.1"/>
    </source>
</evidence>
<organism evidence="18 19">
    <name type="scientific">Ectothiorhodospira mobilis</name>
    <dbReference type="NCBI Taxonomy" id="195064"/>
    <lineage>
        <taxon>Bacteria</taxon>
        <taxon>Pseudomonadati</taxon>
        <taxon>Pseudomonadota</taxon>
        <taxon>Gammaproteobacteria</taxon>
        <taxon>Chromatiales</taxon>
        <taxon>Ectothiorhodospiraceae</taxon>
        <taxon>Ectothiorhodospira</taxon>
    </lineage>
</organism>
<dbReference type="PANTHER" id="PTHR11921">
    <property type="entry name" value="SUCCINATE DEHYDROGENASE IRON-SULFUR PROTEIN"/>
    <property type="match status" value="1"/>
</dbReference>
<evidence type="ECO:0000256" key="4">
    <source>
        <dbReference type="ARBA" id="ARBA00009433"/>
    </source>
</evidence>
<evidence type="ECO:0000256" key="10">
    <source>
        <dbReference type="ARBA" id="ARBA00022723"/>
    </source>
</evidence>
<dbReference type="Gene3D" id="3.10.20.30">
    <property type="match status" value="1"/>
</dbReference>
<dbReference type="GO" id="GO:0006099">
    <property type="term" value="P:tricarboxylic acid cycle"/>
    <property type="evidence" value="ECO:0007669"/>
    <property type="project" value="UniProtKB-KW"/>
</dbReference>
<dbReference type="OrthoDB" id="9804391at2"/>
<dbReference type="NCBIfam" id="NF009051">
    <property type="entry name" value="PRK12385.1"/>
    <property type="match status" value="1"/>
</dbReference>
<evidence type="ECO:0000259" key="17">
    <source>
        <dbReference type="PROSITE" id="PS51379"/>
    </source>
</evidence>
<dbReference type="PROSITE" id="PS00197">
    <property type="entry name" value="2FE2S_FER_1"/>
    <property type="match status" value="1"/>
</dbReference>
<evidence type="ECO:0000256" key="5">
    <source>
        <dbReference type="ARBA" id="ARBA00012792"/>
    </source>
</evidence>
<dbReference type="InterPro" id="IPR036010">
    <property type="entry name" value="2Fe-2S_ferredoxin-like_sf"/>
</dbReference>